<evidence type="ECO:0000313" key="2">
    <source>
        <dbReference type="Proteomes" id="UP001304769"/>
    </source>
</evidence>
<gene>
    <name evidence="1" type="ORF">SPF06_14135</name>
</gene>
<proteinExistence type="predicted"/>
<sequence length="109" mass="11236">MKRGKRLAAWLGGAVVVLVLVLAGLRLWDVHRTTNDWALWPPAAPSKVQFAGRDYACEPAASMSLNGLSVRGKTAGGADIYAPAVGSVSVTIVVKADDGLHACGLLGGP</sequence>
<dbReference type="RefSeq" id="WP_323279761.1">
    <property type="nucleotide sequence ID" value="NZ_JAYGGQ010000011.1"/>
</dbReference>
<keyword evidence="2" id="KW-1185">Reference proteome</keyword>
<accession>A0ABU5T854</accession>
<protein>
    <submittedName>
        <fullName evidence="1">Uncharacterized protein</fullName>
    </submittedName>
</protein>
<evidence type="ECO:0000313" key="1">
    <source>
        <dbReference type="EMBL" id="MEA5455869.1"/>
    </source>
</evidence>
<comment type="caution">
    <text evidence="1">The sequence shown here is derived from an EMBL/GenBank/DDBJ whole genome shotgun (WGS) entry which is preliminary data.</text>
</comment>
<dbReference type="EMBL" id="JAYGGQ010000011">
    <property type="protein sequence ID" value="MEA5455869.1"/>
    <property type="molecule type" value="Genomic_DNA"/>
</dbReference>
<reference evidence="1 2" key="1">
    <citation type="submission" date="2023-12" db="EMBL/GenBank/DDBJ databases">
        <title>Sinomonas terricola sp. nov, isolated from litchi orchard soil in Guangdong, PR China.</title>
        <authorList>
            <person name="Jiaxin W."/>
            <person name="Yang Z."/>
            <person name="Honghui Z."/>
        </authorList>
    </citation>
    <scope>NUCLEOTIDE SEQUENCE [LARGE SCALE GENOMIC DNA]</scope>
    <source>
        <strain evidence="1 2">JGH33</strain>
    </source>
</reference>
<dbReference type="Proteomes" id="UP001304769">
    <property type="component" value="Unassembled WGS sequence"/>
</dbReference>
<organism evidence="1 2">
    <name type="scientific">Sinomonas terricola</name>
    <dbReference type="NCBI Taxonomy" id="3110330"/>
    <lineage>
        <taxon>Bacteria</taxon>
        <taxon>Bacillati</taxon>
        <taxon>Actinomycetota</taxon>
        <taxon>Actinomycetes</taxon>
        <taxon>Micrococcales</taxon>
        <taxon>Micrococcaceae</taxon>
        <taxon>Sinomonas</taxon>
    </lineage>
</organism>
<name>A0ABU5T854_9MICC</name>